<organism evidence="3 4">
    <name type="scientific">Thalassiosira oceanica</name>
    <name type="common">Marine diatom</name>
    <dbReference type="NCBI Taxonomy" id="159749"/>
    <lineage>
        <taxon>Eukaryota</taxon>
        <taxon>Sar</taxon>
        <taxon>Stramenopiles</taxon>
        <taxon>Ochrophyta</taxon>
        <taxon>Bacillariophyta</taxon>
        <taxon>Coscinodiscophyceae</taxon>
        <taxon>Thalassiosirophycidae</taxon>
        <taxon>Thalassiosirales</taxon>
        <taxon>Thalassiosiraceae</taxon>
        <taxon>Thalassiosira</taxon>
    </lineage>
</organism>
<protein>
    <recommendedName>
        <fullName evidence="2">SET domain-containing protein</fullName>
    </recommendedName>
</protein>
<evidence type="ECO:0000256" key="1">
    <source>
        <dbReference type="SAM" id="SignalP"/>
    </source>
</evidence>
<dbReference type="CDD" id="cd10527">
    <property type="entry name" value="SET_LSMT"/>
    <property type="match status" value="1"/>
</dbReference>
<dbReference type="GO" id="GO:0016279">
    <property type="term" value="F:protein-lysine N-methyltransferase activity"/>
    <property type="evidence" value="ECO:0007669"/>
    <property type="project" value="TreeGrafter"/>
</dbReference>
<dbReference type="PROSITE" id="PS50280">
    <property type="entry name" value="SET"/>
    <property type="match status" value="1"/>
</dbReference>
<evidence type="ECO:0000259" key="2">
    <source>
        <dbReference type="PROSITE" id="PS50280"/>
    </source>
</evidence>
<feature type="chain" id="PRO_5003840828" description="SET domain-containing protein" evidence="1">
    <location>
        <begin position="22"/>
        <end position="460"/>
    </location>
</feature>
<gene>
    <name evidence="3" type="ORF">THAOC_03872</name>
</gene>
<comment type="caution">
    <text evidence="3">The sequence shown here is derived from an EMBL/GenBank/DDBJ whole genome shotgun (WGS) entry which is preliminary data.</text>
</comment>
<feature type="domain" description="SET" evidence="2">
    <location>
        <begin position="72"/>
        <end position="291"/>
    </location>
</feature>
<dbReference type="InterPro" id="IPR046341">
    <property type="entry name" value="SET_dom_sf"/>
</dbReference>
<accession>K0TA99</accession>
<dbReference type="Gene3D" id="3.90.1410.10">
    <property type="entry name" value="set domain protein methyltransferase, domain 1"/>
    <property type="match status" value="1"/>
</dbReference>
<dbReference type="InterPro" id="IPR050600">
    <property type="entry name" value="SETD3_SETD6_MTase"/>
</dbReference>
<reference evidence="3 4" key="1">
    <citation type="journal article" date="2012" name="Genome Biol.">
        <title>Genome and low-iron response of an oceanic diatom adapted to chronic iron limitation.</title>
        <authorList>
            <person name="Lommer M."/>
            <person name="Specht M."/>
            <person name="Roy A.S."/>
            <person name="Kraemer L."/>
            <person name="Andreson R."/>
            <person name="Gutowska M.A."/>
            <person name="Wolf J."/>
            <person name="Bergner S.V."/>
            <person name="Schilhabel M.B."/>
            <person name="Klostermeier U.C."/>
            <person name="Beiko R.G."/>
            <person name="Rosenstiel P."/>
            <person name="Hippler M."/>
            <person name="Laroche J."/>
        </authorList>
    </citation>
    <scope>NUCLEOTIDE SEQUENCE [LARGE SCALE GENOMIC DNA]</scope>
    <source>
        <strain evidence="3 4">CCMP1005</strain>
    </source>
</reference>
<keyword evidence="1" id="KW-0732">Signal</keyword>
<dbReference type="PANTHER" id="PTHR13271:SF154">
    <property type="entry name" value="GRIP DOMAIN-CONTAINING PROTEIN"/>
    <property type="match status" value="1"/>
</dbReference>
<dbReference type="OrthoDB" id="341421at2759"/>
<proteinExistence type="predicted"/>
<dbReference type="InterPro" id="IPR001214">
    <property type="entry name" value="SET_dom"/>
</dbReference>
<evidence type="ECO:0000313" key="3">
    <source>
        <dbReference type="EMBL" id="EJK74450.1"/>
    </source>
</evidence>
<dbReference type="EMBL" id="AGNL01003650">
    <property type="protein sequence ID" value="EJK74450.1"/>
    <property type="molecule type" value="Genomic_DNA"/>
</dbReference>
<feature type="signal peptide" evidence="1">
    <location>
        <begin position="1"/>
        <end position="21"/>
    </location>
</feature>
<sequence length="460" mass="52010">MTQRVFPLAAFSSSTLLATQAFTPSAVSPRTRFRVQSILFESDLATDVSEGAQRDIASFEAWASDYGIQRSEGFQLVGQEDISSNLDVSAITTGDISAGECVLYVPQELILSSYGAMEQFGRLDEAEALLTQNGYEGSIREYYLILKILKELELGQESPWTAYFNSLPRFYSNGASMTPFCYSCLPPYAAKICKDERARLNNLSVKRVVPFLSNDTKGNTKAWKFAYNLAYTRGFDASDGSNEYCIVPMADYCNHHSTESNVEMAFDDFGNCYVHATRDVPANTPLLLNYGESYNPSFLLARYGFLDESSPASFCKILPSHVSNEMKDLGYSHETMLFYHNGEVAEEVWDHLLYVILGETDVDMQQMFYQAHMAGDYETKSSIHSQYSGQTVQGLIEHIDTFLLDLDAKSSKVNYDAQPPRVVCWAFNDEFQWQMSFSFEFAHLWLLIRFNTYSKIPMPK</sequence>
<dbReference type="SUPFAM" id="SSF82199">
    <property type="entry name" value="SET domain"/>
    <property type="match status" value="1"/>
</dbReference>
<dbReference type="Proteomes" id="UP000266841">
    <property type="component" value="Unassembled WGS sequence"/>
</dbReference>
<dbReference type="Pfam" id="PF00856">
    <property type="entry name" value="SET"/>
    <property type="match status" value="1"/>
</dbReference>
<dbReference type="PANTHER" id="PTHR13271">
    <property type="entry name" value="UNCHARACTERIZED PUTATIVE METHYLTRANSFERASE"/>
    <property type="match status" value="1"/>
</dbReference>
<name>K0TA99_THAOC</name>
<keyword evidence="4" id="KW-1185">Reference proteome</keyword>
<dbReference type="AlphaFoldDB" id="K0TA99"/>
<evidence type="ECO:0000313" key="4">
    <source>
        <dbReference type="Proteomes" id="UP000266841"/>
    </source>
</evidence>